<feature type="domain" description="O-methyltransferase C-terminal" evidence="4">
    <location>
        <begin position="193"/>
        <end position="437"/>
    </location>
</feature>
<keyword evidence="6" id="KW-1185">Reference proteome</keyword>
<keyword evidence="2" id="KW-0808">Transferase</keyword>
<evidence type="ECO:0000256" key="2">
    <source>
        <dbReference type="ARBA" id="ARBA00022679"/>
    </source>
</evidence>
<dbReference type="GO" id="GO:0032259">
    <property type="term" value="P:methylation"/>
    <property type="evidence" value="ECO:0007669"/>
    <property type="project" value="UniProtKB-KW"/>
</dbReference>
<dbReference type="InterPro" id="IPR036388">
    <property type="entry name" value="WH-like_DNA-bd_sf"/>
</dbReference>
<evidence type="ECO:0000313" key="6">
    <source>
        <dbReference type="Proteomes" id="UP000623467"/>
    </source>
</evidence>
<dbReference type="SUPFAM" id="SSF53335">
    <property type="entry name" value="S-adenosyl-L-methionine-dependent methyltransferases"/>
    <property type="match status" value="1"/>
</dbReference>
<dbReference type="PROSITE" id="PS51683">
    <property type="entry name" value="SAM_OMT_II"/>
    <property type="match status" value="1"/>
</dbReference>
<dbReference type="Pfam" id="PF00891">
    <property type="entry name" value="Methyltransf_2"/>
    <property type="match status" value="1"/>
</dbReference>
<gene>
    <name evidence="5" type="ORF">MSAN_00609600</name>
</gene>
<dbReference type="InterPro" id="IPR016461">
    <property type="entry name" value="COMT-like"/>
</dbReference>
<evidence type="ECO:0000313" key="5">
    <source>
        <dbReference type="EMBL" id="KAF7373971.1"/>
    </source>
</evidence>
<dbReference type="AlphaFoldDB" id="A0A8H6ZCX2"/>
<sequence>MASLSSLAQLSKLISESVATLEKLSSEHNSPLPELDATAPCDDFKTIPGAAKAARIIASASLQLAALMMSPVEAVNDVIWRAAALRVCLEANVTEILREAGPEGMHVDEIAAKSQLDSARLARIMRLLATHYIYREVRPDIFANNRLTVALDTGKSVAELFAYPENKHANTTGFPAFASFYLDHGAKSTPYVWEMLSDPATRHSNRAVDCAWNRWLGVDLPLMSWFEQPGQEQLCELFAHAVKGYIAIQPANLTLDAFPWHNLPKDSVVVDVAGGVGWASLILARAHPHLRFVIQDQAQVVSHGNQIWERDLPEAITSGRVRLEVHDLFDPQPVRDASIFLMRLVLHDWPFNDARKILRHLRAVATPDTVLVILDHILPYACAALDADSDIAPPPLLPNYGAANALGYGTDMLLMTVLNTFERMRPDFDRLLESAGWRLQRVVHIENARGFFLPIHAVPIAE</sequence>
<dbReference type="PANTHER" id="PTHR43712">
    <property type="entry name" value="PUTATIVE (AFU_ORTHOLOGUE AFUA_4G14580)-RELATED"/>
    <property type="match status" value="1"/>
</dbReference>
<evidence type="ECO:0000256" key="3">
    <source>
        <dbReference type="ARBA" id="ARBA00022691"/>
    </source>
</evidence>
<evidence type="ECO:0000259" key="4">
    <source>
        <dbReference type="Pfam" id="PF00891"/>
    </source>
</evidence>
<dbReference type="Gene3D" id="1.10.10.10">
    <property type="entry name" value="Winged helix-like DNA-binding domain superfamily/Winged helix DNA-binding domain"/>
    <property type="match status" value="1"/>
</dbReference>
<dbReference type="Proteomes" id="UP000623467">
    <property type="component" value="Unassembled WGS sequence"/>
</dbReference>
<dbReference type="InterPro" id="IPR029063">
    <property type="entry name" value="SAM-dependent_MTases_sf"/>
</dbReference>
<name>A0A8H6ZCX2_9AGAR</name>
<dbReference type="InterPro" id="IPR001077">
    <property type="entry name" value="COMT_C"/>
</dbReference>
<protein>
    <recommendedName>
        <fullName evidence="4">O-methyltransferase C-terminal domain-containing protein</fullName>
    </recommendedName>
</protein>
<proteinExistence type="predicted"/>
<accession>A0A8H6ZCX2</accession>
<keyword evidence="3" id="KW-0949">S-adenosyl-L-methionine</keyword>
<dbReference type="EMBL" id="JACAZH010000003">
    <property type="protein sequence ID" value="KAF7373971.1"/>
    <property type="molecule type" value="Genomic_DNA"/>
</dbReference>
<dbReference type="OrthoDB" id="2410195at2759"/>
<dbReference type="GO" id="GO:0008171">
    <property type="term" value="F:O-methyltransferase activity"/>
    <property type="evidence" value="ECO:0007669"/>
    <property type="project" value="InterPro"/>
</dbReference>
<dbReference type="PANTHER" id="PTHR43712:SF2">
    <property type="entry name" value="O-METHYLTRANSFERASE CICE"/>
    <property type="match status" value="1"/>
</dbReference>
<dbReference type="Gene3D" id="3.40.50.150">
    <property type="entry name" value="Vaccinia Virus protein VP39"/>
    <property type="match status" value="1"/>
</dbReference>
<dbReference type="InterPro" id="IPR036390">
    <property type="entry name" value="WH_DNA-bd_sf"/>
</dbReference>
<organism evidence="5 6">
    <name type="scientific">Mycena sanguinolenta</name>
    <dbReference type="NCBI Taxonomy" id="230812"/>
    <lineage>
        <taxon>Eukaryota</taxon>
        <taxon>Fungi</taxon>
        <taxon>Dikarya</taxon>
        <taxon>Basidiomycota</taxon>
        <taxon>Agaricomycotina</taxon>
        <taxon>Agaricomycetes</taxon>
        <taxon>Agaricomycetidae</taxon>
        <taxon>Agaricales</taxon>
        <taxon>Marasmiineae</taxon>
        <taxon>Mycenaceae</taxon>
        <taxon>Mycena</taxon>
    </lineage>
</organism>
<dbReference type="SUPFAM" id="SSF46785">
    <property type="entry name" value="Winged helix' DNA-binding domain"/>
    <property type="match status" value="1"/>
</dbReference>
<reference evidence="5" key="1">
    <citation type="submission" date="2020-05" db="EMBL/GenBank/DDBJ databases">
        <title>Mycena genomes resolve the evolution of fungal bioluminescence.</title>
        <authorList>
            <person name="Tsai I.J."/>
        </authorList>
    </citation>
    <scope>NUCLEOTIDE SEQUENCE</scope>
    <source>
        <strain evidence="5">160909Yilan</strain>
    </source>
</reference>
<evidence type="ECO:0000256" key="1">
    <source>
        <dbReference type="ARBA" id="ARBA00022603"/>
    </source>
</evidence>
<comment type="caution">
    <text evidence="5">The sequence shown here is derived from an EMBL/GenBank/DDBJ whole genome shotgun (WGS) entry which is preliminary data.</text>
</comment>
<keyword evidence="1" id="KW-0489">Methyltransferase</keyword>